<sequence length="242" mass="27324">MGLLDYKIFIKFDENVDYKELEFLGNKSFNTMDFLSQKLGDNNFIEKAKGMLASGLNDLKGKVDSIAGGNALFSQINSKISELKEFYLFPVPPSEMKFKSIGGWESIDTVNGILKLKNKKKLQSLAFSSFIPEQKYKFAAHHLLDPFTTFLLFKSLEISDKPIRVILVGKLGKGTLSSILNPVDLNFLATVNKFECSFDAIGTLNFDIEFEEFPEFSDIEEAEVTEEKLFYKVSGKDENNSN</sequence>
<dbReference type="Proteomes" id="UP000070483">
    <property type="component" value="Unassembled WGS sequence"/>
</dbReference>
<protein>
    <submittedName>
        <fullName evidence="1">Uncharacterized protein</fullName>
    </submittedName>
</protein>
<dbReference type="PATRIC" id="fig|157687.3.peg.102"/>
<dbReference type="RefSeq" id="WP_060917203.1">
    <property type="nucleotide sequence ID" value="NZ_KQ959999.1"/>
</dbReference>
<keyword evidence="2" id="KW-1185">Reference proteome</keyword>
<proteinExistence type="predicted"/>
<name>A0A134ARJ6_9FUSO</name>
<dbReference type="EMBL" id="LSDD01000004">
    <property type="protein sequence ID" value="KXB70307.1"/>
    <property type="molecule type" value="Genomic_DNA"/>
</dbReference>
<gene>
    <name evidence="1" type="ORF">HMPREF3180_00101</name>
</gene>
<accession>A0A134ARJ6</accession>
<evidence type="ECO:0000313" key="1">
    <source>
        <dbReference type="EMBL" id="KXB70307.1"/>
    </source>
</evidence>
<reference evidence="2" key="1">
    <citation type="submission" date="2016-01" db="EMBL/GenBank/DDBJ databases">
        <authorList>
            <person name="Mitreva M."/>
            <person name="Pepin K.H."/>
            <person name="Mihindukulasuriya K.A."/>
            <person name="Fulton R."/>
            <person name="Fronick C."/>
            <person name="O'Laughlin M."/>
            <person name="Miner T."/>
            <person name="Herter B."/>
            <person name="Rosa B.A."/>
            <person name="Cordes M."/>
            <person name="Tomlinson C."/>
            <person name="Wollam A."/>
            <person name="Palsikar V.B."/>
            <person name="Mardis E.R."/>
            <person name="Wilson R.K."/>
        </authorList>
    </citation>
    <scope>NUCLEOTIDE SEQUENCE [LARGE SCALE GENOMIC DNA]</scope>
    <source>
        <strain evidence="2">KA00185</strain>
    </source>
</reference>
<comment type="caution">
    <text evidence="1">The sequence shown here is derived from an EMBL/GenBank/DDBJ whole genome shotgun (WGS) entry which is preliminary data.</text>
</comment>
<dbReference type="OrthoDB" id="80393at2"/>
<dbReference type="STRING" id="157687.HMPREF3180_00101"/>
<dbReference type="AlphaFoldDB" id="A0A134ARJ6"/>
<organism evidence="1 2">
    <name type="scientific">Leptotrichia wadei</name>
    <dbReference type="NCBI Taxonomy" id="157687"/>
    <lineage>
        <taxon>Bacteria</taxon>
        <taxon>Fusobacteriati</taxon>
        <taxon>Fusobacteriota</taxon>
        <taxon>Fusobacteriia</taxon>
        <taxon>Fusobacteriales</taxon>
        <taxon>Leptotrichiaceae</taxon>
        <taxon>Leptotrichia</taxon>
    </lineage>
</organism>
<evidence type="ECO:0000313" key="2">
    <source>
        <dbReference type="Proteomes" id="UP000070483"/>
    </source>
</evidence>